<evidence type="ECO:0000256" key="1">
    <source>
        <dbReference type="ARBA" id="ARBA00008025"/>
    </source>
</evidence>
<feature type="compositionally biased region" description="Low complexity" evidence="9">
    <location>
        <begin position="211"/>
        <end position="221"/>
    </location>
</feature>
<dbReference type="GO" id="GO:0006888">
    <property type="term" value="P:endoplasmic reticulum to Golgi vesicle-mediated transport"/>
    <property type="evidence" value="ECO:0007669"/>
    <property type="project" value="TreeGrafter"/>
</dbReference>
<feature type="domain" description="Longin" evidence="10">
    <location>
        <begin position="7"/>
        <end position="107"/>
    </location>
</feature>
<accession>A0A061RJ05</accession>
<sequence>MKVTALYLMKSNGTEQDPFILGQALDLTAFGYFQRKPVKEMLNFASRTVSMRTLPGQRKSVQEQEYFLHVCNRNDLVGLAVVDSEYPSRAAFCIINKCIDDFISKVGDSWKGSQADGTEGNSILELAIVKYQDPANADKLLQIQKDLDETKVTLHKTIESVLERGEKLDQLYSKSNDLSEATKLFYNQVPPPPKIPGSPPLPPARTPPHYARSLRPSRPGGSPSPTPAPADVSVLAHQAQRRGKRGTRKGQPTPAIPSPT</sequence>
<comment type="similarity">
    <text evidence="1">Belongs to the synaptobrevin family.</text>
</comment>
<dbReference type="SMART" id="SM01270">
    <property type="entry name" value="Longin"/>
    <property type="match status" value="1"/>
</dbReference>
<evidence type="ECO:0000256" key="9">
    <source>
        <dbReference type="SAM" id="MobiDB-lite"/>
    </source>
</evidence>
<dbReference type="PANTHER" id="PTHR45806:SF1">
    <property type="entry name" value="SYNAPTOBREVIN HOMOLOG YKT6"/>
    <property type="match status" value="1"/>
</dbReference>
<dbReference type="PROSITE" id="PS50859">
    <property type="entry name" value="LONGIN"/>
    <property type="match status" value="1"/>
</dbReference>
<dbReference type="PANTHER" id="PTHR45806">
    <property type="entry name" value="SYNAPTOBREVIN HOMOLOG YKT6"/>
    <property type="match status" value="1"/>
</dbReference>
<name>A0A061RJ05_9CHLO</name>
<keyword evidence="8" id="KW-0175">Coiled coil</keyword>
<keyword evidence="5" id="KW-0449">Lipoprotein</keyword>
<keyword evidence="6" id="KW-0636">Prenylation</keyword>
<feature type="compositionally biased region" description="Pro residues" evidence="9">
    <location>
        <begin position="189"/>
        <end position="206"/>
    </location>
</feature>
<keyword evidence="3" id="KW-0472">Membrane</keyword>
<evidence type="ECO:0000256" key="4">
    <source>
        <dbReference type="ARBA" id="ARBA00023139"/>
    </source>
</evidence>
<feature type="compositionally biased region" description="Basic residues" evidence="9">
    <location>
        <begin position="239"/>
        <end position="248"/>
    </location>
</feature>
<dbReference type="GO" id="GO:0005794">
    <property type="term" value="C:Golgi apparatus"/>
    <property type="evidence" value="ECO:0007669"/>
    <property type="project" value="TreeGrafter"/>
</dbReference>
<keyword evidence="4" id="KW-0564">Palmitate</keyword>
<dbReference type="Pfam" id="PF13774">
    <property type="entry name" value="Longin"/>
    <property type="match status" value="1"/>
</dbReference>
<keyword evidence="2" id="KW-0488">Methylation</keyword>
<evidence type="ECO:0000256" key="8">
    <source>
        <dbReference type="PROSITE-ProRule" id="PRU00290"/>
    </source>
</evidence>
<dbReference type="Gene3D" id="1.20.5.110">
    <property type="match status" value="1"/>
</dbReference>
<dbReference type="SUPFAM" id="SSF64356">
    <property type="entry name" value="SNARE-like"/>
    <property type="match status" value="1"/>
</dbReference>
<evidence type="ECO:0000259" key="10">
    <source>
        <dbReference type="PROSITE" id="PS50859"/>
    </source>
</evidence>
<proteinExistence type="inferred from homology"/>
<dbReference type="PROSITE" id="PS50892">
    <property type="entry name" value="V_SNARE"/>
    <property type="match status" value="1"/>
</dbReference>
<protein>
    <submittedName>
        <fullName evidence="12">Snare family protein</fullName>
    </submittedName>
</protein>
<dbReference type="Pfam" id="PF00957">
    <property type="entry name" value="Synaptobrevin"/>
    <property type="match status" value="1"/>
</dbReference>
<comment type="subcellular location">
    <subcellularLocation>
        <location evidence="7">Endomembrane system</location>
        <topology evidence="7">Lipid-anchor</topology>
        <orientation evidence="7">Cytoplasmic side</orientation>
    </subcellularLocation>
</comment>
<evidence type="ECO:0000256" key="2">
    <source>
        <dbReference type="ARBA" id="ARBA00022481"/>
    </source>
</evidence>
<evidence type="ECO:0000313" key="12">
    <source>
        <dbReference type="EMBL" id="JAC70729.1"/>
    </source>
</evidence>
<evidence type="ECO:0000259" key="11">
    <source>
        <dbReference type="PROSITE" id="PS50892"/>
    </source>
</evidence>
<dbReference type="InterPro" id="IPR042855">
    <property type="entry name" value="V_SNARE_CC"/>
</dbReference>
<feature type="region of interest" description="Disordered" evidence="9">
    <location>
        <begin position="186"/>
        <end position="260"/>
    </location>
</feature>
<dbReference type="InterPro" id="IPR011012">
    <property type="entry name" value="Longin-like_dom_sf"/>
</dbReference>
<dbReference type="CDD" id="cd14824">
    <property type="entry name" value="Longin"/>
    <property type="match status" value="1"/>
</dbReference>
<evidence type="ECO:0000256" key="7">
    <source>
        <dbReference type="ARBA" id="ARBA00046278"/>
    </source>
</evidence>
<evidence type="ECO:0000256" key="5">
    <source>
        <dbReference type="ARBA" id="ARBA00023288"/>
    </source>
</evidence>
<organism evidence="12">
    <name type="scientific">Tetraselmis sp. GSL018</name>
    <dbReference type="NCBI Taxonomy" id="582737"/>
    <lineage>
        <taxon>Eukaryota</taxon>
        <taxon>Viridiplantae</taxon>
        <taxon>Chlorophyta</taxon>
        <taxon>core chlorophytes</taxon>
        <taxon>Chlorodendrophyceae</taxon>
        <taxon>Chlorodendrales</taxon>
        <taxon>Chlorodendraceae</taxon>
        <taxon>Tetraselmis</taxon>
    </lineage>
</organism>
<dbReference type="Gene3D" id="3.30.450.50">
    <property type="entry name" value="Longin domain"/>
    <property type="match status" value="1"/>
</dbReference>
<gene>
    <name evidence="12" type="ORF">TSPGSL018_3502</name>
</gene>
<evidence type="ECO:0000256" key="6">
    <source>
        <dbReference type="ARBA" id="ARBA00023289"/>
    </source>
</evidence>
<dbReference type="AlphaFoldDB" id="A0A061RJ05"/>
<dbReference type="EMBL" id="GBEZ01015435">
    <property type="protein sequence ID" value="JAC70729.1"/>
    <property type="molecule type" value="Transcribed_RNA"/>
</dbReference>
<feature type="domain" description="V-SNARE coiled-coil homology" evidence="11">
    <location>
        <begin position="139"/>
        <end position="202"/>
    </location>
</feature>
<dbReference type="SUPFAM" id="SSF58038">
    <property type="entry name" value="SNARE fusion complex"/>
    <property type="match status" value="1"/>
</dbReference>
<dbReference type="InterPro" id="IPR010908">
    <property type="entry name" value="Longin_dom"/>
</dbReference>
<dbReference type="GO" id="GO:0005484">
    <property type="term" value="F:SNAP receptor activity"/>
    <property type="evidence" value="ECO:0007669"/>
    <property type="project" value="TreeGrafter"/>
</dbReference>
<reference evidence="12" key="1">
    <citation type="submission" date="2014-05" db="EMBL/GenBank/DDBJ databases">
        <title>The transcriptome of the halophilic microalga Tetraselmis sp. GSL018 isolated from the Great Salt Lake, Utah.</title>
        <authorList>
            <person name="Jinkerson R.E."/>
            <person name="D'Adamo S."/>
            <person name="Posewitz M.C."/>
        </authorList>
    </citation>
    <scope>NUCLEOTIDE SEQUENCE</scope>
    <source>
        <strain evidence="12">GSL018</strain>
    </source>
</reference>
<evidence type="ECO:0000256" key="3">
    <source>
        <dbReference type="ARBA" id="ARBA00023136"/>
    </source>
</evidence>